<protein>
    <submittedName>
        <fullName evidence="1">Uncharacterized protein</fullName>
    </submittedName>
</protein>
<proteinExistence type="predicted"/>
<sequence>MKRRALLRQWHKAVSKYEESFGDQMRETMRPEDDMAGMYIKLAPCGNALKEALDLFVFVLEDVCWECSEFEANDEHTEECMVFMDARTEGHVARMAAMAIEA</sequence>
<accession>A0A0G4I2B0</accession>
<name>A0A0G4I2B0_9ALVE</name>
<evidence type="ECO:0000313" key="1">
    <source>
        <dbReference type="EMBL" id="CEM51051.1"/>
    </source>
</evidence>
<dbReference type="EMBL" id="CDMZ01004831">
    <property type="protein sequence ID" value="CEM51051.1"/>
    <property type="molecule type" value="Genomic_DNA"/>
</dbReference>
<dbReference type="VEuPathDB" id="CryptoDB:Cvel_35023"/>
<dbReference type="AlphaFoldDB" id="A0A0G4I2B0"/>
<organism evidence="1">
    <name type="scientific">Chromera velia CCMP2878</name>
    <dbReference type="NCBI Taxonomy" id="1169474"/>
    <lineage>
        <taxon>Eukaryota</taxon>
        <taxon>Sar</taxon>
        <taxon>Alveolata</taxon>
        <taxon>Colpodellida</taxon>
        <taxon>Chromeraceae</taxon>
        <taxon>Chromera</taxon>
    </lineage>
</organism>
<reference evidence="1" key="1">
    <citation type="submission" date="2014-11" db="EMBL/GenBank/DDBJ databases">
        <authorList>
            <person name="Otto D Thomas"/>
            <person name="Naeem Raeece"/>
        </authorList>
    </citation>
    <scope>NUCLEOTIDE SEQUENCE</scope>
</reference>
<gene>
    <name evidence="1" type="ORF">Cvel_35023</name>
</gene>